<proteinExistence type="predicted"/>
<dbReference type="PANTHER" id="PTHR44329">
    <property type="entry name" value="SERINE/THREONINE-PROTEIN KINASE TNNI3K-RELATED"/>
    <property type="match status" value="1"/>
</dbReference>
<dbReference type="GO" id="GO:0004674">
    <property type="term" value="F:protein serine/threonine kinase activity"/>
    <property type="evidence" value="ECO:0007669"/>
    <property type="project" value="TreeGrafter"/>
</dbReference>
<dbReference type="InterPro" id="IPR051681">
    <property type="entry name" value="Ser/Thr_Kinases-Pseudokinases"/>
</dbReference>
<dbReference type="PANTHER" id="PTHR44329:SF246">
    <property type="entry name" value="SERINE_THREONINE-PROTEIN KINASE TNNI3K"/>
    <property type="match status" value="1"/>
</dbReference>
<reference evidence="3" key="1">
    <citation type="submission" date="2011-05" db="EMBL/GenBank/DDBJ databases">
        <authorList>
            <person name="Richards S.R."/>
            <person name="Qu J."/>
            <person name="Jiang H."/>
            <person name="Jhangiani S.N."/>
            <person name="Agravi P."/>
            <person name="Goodspeed R."/>
            <person name="Gross S."/>
            <person name="Mandapat C."/>
            <person name="Jackson L."/>
            <person name="Mathew T."/>
            <person name="Pu L."/>
            <person name="Thornton R."/>
            <person name="Saada N."/>
            <person name="Wilczek-Boney K.B."/>
            <person name="Lee S."/>
            <person name="Kovar C."/>
            <person name="Wu Y."/>
            <person name="Scherer S.E."/>
            <person name="Worley K.C."/>
            <person name="Muzny D.M."/>
            <person name="Gibbs R."/>
        </authorList>
    </citation>
    <scope>NUCLEOTIDE SEQUENCE</scope>
    <source>
        <strain evidence="3">Brora</strain>
    </source>
</reference>
<dbReference type="InterPro" id="IPR001245">
    <property type="entry name" value="Ser-Thr/Tyr_kinase_cat_dom"/>
</dbReference>
<dbReference type="eggNOG" id="KOG0192">
    <property type="taxonomic scope" value="Eukaryota"/>
</dbReference>
<dbReference type="HOGENOM" id="CLU_017658_1_0_1"/>
<dbReference type="EnsemblMetazoa" id="SMAR009684-RA">
    <property type="protein sequence ID" value="SMAR009684-PA"/>
    <property type="gene ID" value="SMAR009684"/>
</dbReference>
<sequence length="430" mass="48210">MENGADTNLVASVDQVNGIEKEDQTCLMWAYEKGHDSIVTLLKHHKRPQDESARGDYTNPDDGSYVSVPSPLGKLRNITREKVDVLLLRNSLPQHFHLQIDEVEYLESIGSGSFGKVYQVNALCAKSDVDMFCREVSILCTLNNPYVVKFIGASLQDPSQFSIITEYVSGGSLFSILHEQKRLLNIISKLNIALDVANGMNYLHNLPHPIIHRDLNSHNILLHENEQALVADFGESRFLTSLDDDNMTKQPGNLRWMAPEVFAQCTRYSVKADVFSYGLCLWEILSGELPFAHLKPAAAAADMAYRHTRPPMAITFPKDMTNLLQCAWHSIPDERPNFVTILDELGRIKETQANSLPSNGNTNFVFSDNQALTAESPSNTGRETPPLTGHVTALRTRWEMEAFTTTLKSSSMDDMKKQLTEYGYVVDSTR</sequence>
<dbReference type="GO" id="GO:0005524">
    <property type="term" value="F:ATP binding"/>
    <property type="evidence" value="ECO:0007669"/>
    <property type="project" value="InterPro"/>
</dbReference>
<dbReference type="SUPFAM" id="SSF56112">
    <property type="entry name" value="Protein kinase-like (PK-like)"/>
    <property type="match status" value="1"/>
</dbReference>
<evidence type="ECO:0000313" key="2">
    <source>
        <dbReference type="EnsemblMetazoa" id="SMAR009684-PA"/>
    </source>
</evidence>
<reference evidence="2" key="2">
    <citation type="submission" date="2015-02" db="UniProtKB">
        <authorList>
            <consortium name="EnsemblMetazoa"/>
        </authorList>
    </citation>
    <scope>IDENTIFICATION</scope>
</reference>
<dbReference type="EMBL" id="JH431936">
    <property type="status" value="NOT_ANNOTATED_CDS"/>
    <property type="molecule type" value="Genomic_DNA"/>
</dbReference>
<accession>T1J7M9</accession>
<dbReference type="PROSITE" id="PS50011">
    <property type="entry name" value="PROTEIN_KINASE_DOM"/>
    <property type="match status" value="1"/>
</dbReference>
<dbReference type="Gene3D" id="1.10.510.10">
    <property type="entry name" value="Transferase(Phosphotransferase) domain 1"/>
    <property type="match status" value="1"/>
</dbReference>
<organism evidence="2 3">
    <name type="scientific">Strigamia maritima</name>
    <name type="common">European centipede</name>
    <name type="synonym">Geophilus maritimus</name>
    <dbReference type="NCBI Taxonomy" id="126957"/>
    <lineage>
        <taxon>Eukaryota</taxon>
        <taxon>Metazoa</taxon>
        <taxon>Ecdysozoa</taxon>
        <taxon>Arthropoda</taxon>
        <taxon>Myriapoda</taxon>
        <taxon>Chilopoda</taxon>
        <taxon>Pleurostigmophora</taxon>
        <taxon>Geophilomorpha</taxon>
        <taxon>Linotaeniidae</taxon>
        <taxon>Strigamia</taxon>
    </lineage>
</organism>
<dbReference type="InterPro" id="IPR011009">
    <property type="entry name" value="Kinase-like_dom_sf"/>
</dbReference>
<dbReference type="Proteomes" id="UP000014500">
    <property type="component" value="Unassembled WGS sequence"/>
</dbReference>
<dbReference type="Pfam" id="PF07714">
    <property type="entry name" value="PK_Tyr_Ser-Thr"/>
    <property type="match status" value="1"/>
</dbReference>
<keyword evidence="3" id="KW-1185">Reference proteome</keyword>
<evidence type="ECO:0000259" key="1">
    <source>
        <dbReference type="PROSITE" id="PS50011"/>
    </source>
</evidence>
<dbReference type="InterPro" id="IPR000719">
    <property type="entry name" value="Prot_kinase_dom"/>
</dbReference>
<name>T1J7M9_STRMM</name>
<dbReference type="STRING" id="126957.T1J7M9"/>
<dbReference type="AlphaFoldDB" id="T1J7M9"/>
<feature type="domain" description="Protein kinase" evidence="1">
    <location>
        <begin position="103"/>
        <end position="348"/>
    </location>
</feature>
<dbReference type="OMA" id="ELHEECK"/>
<evidence type="ECO:0000313" key="3">
    <source>
        <dbReference type="Proteomes" id="UP000014500"/>
    </source>
</evidence>
<dbReference type="PhylomeDB" id="T1J7M9"/>
<dbReference type="PRINTS" id="PR00109">
    <property type="entry name" value="TYRKINASE"/>
</dbReference>
<protein>
    <recommendedName>
        <fullName evidence="1">Protein kinase domain-containing protein</fullName>
    </recommendedName>
</protein>